<dbReference type="EMBL" id="VSSQ01003762">
    <property type="protein sequence ID" value="MPM22229.1"/>
    <property type="molecule type" value="Genomic_DNA"/>
</dbReference>
<evidence type="ECO:0000313" key="1">
    <source>
        <dbReference type="EMBL" id="MPM22229.1"/>
    </source>
</evidence>
<gene>
    <name evidence="1" type="ORF">SDC9_68680</name>
</gene>
<accession>A0A644Y1K5</accession>
<reference evidence="1" key="1">
    <citation type="submission" date="2019-08" db="EMBL/GenBank/DDBJ databases">
        <authorList>
            <person name="Kucharzyk K."/>
            <person name="Murdoch R.W."/>
            <person name="Higgins S."/>
            <person name="Loffler F."/>
        </authorList>
    </citation>
    <scope>NUCLEOTIDE SEQUENCE</scope>
</reference>
<comment type="caution">
    <text evidence="1">The sequence shown here is derived from an EMBL/GenBank/DDBJ whole genome shotgun (WGS) entry which is preliminary data.</text>
</comment>
<organism evidence="1">
    <name type="scientific">bioreactor metagenome</name>
    <dbReference type="NCBI Taxonomy" id="1076179"/>
    <lineage>
        <taxon>unclassified sequences</taxon>
        <taxon>metagenomes</taxon>
        <taxon>ecological metagenomes</taxon>
    </lineage>
</organism>
<sequence>MGIQYRQILGKPATDLYFTTSEGISFTTGTTTTQIKTNTADSRNLAAYVDNANSRVLFLINDPDSTTNSAKVRSVSTVSPYTESSNLDPSFALLSSYKIHNLYTNGLFLLQGTHTTNGKTFSLSTYAPNAFTNVVSFDADTHGLADYSLESVLQATGKETIGISTQPIIVSFVSDAGNYKHFYTDGASKELITLDTRLANFTILNSRLYLLTTDGKLYDAGSSVIGAGRDLNSVSSMISSNKVYDTNAFMYAVTGGGNTHIITKSVSKNDPLYVLSFADGAATATGESIRYGYGEYLDSAEIVSSYEKGLNNLLVATAENGMFELTIIPASANSNSTSNGTSSESEEYTL</sequence>
<protein>
    <submittedName>
        <fullName evidence="1">Uncharacterized protein</fullName>
    </submittedName>
</protein>
<name>A0A644Y1K5_9ZZZZ</name>
<proteinExistence type="predicted"/>
<dbReference type="AlphaFoldDB" id="A0A644Y1K5"/>